<dbReference type="RefSeq" id="XP_035868554.1">
    <property type="nucleotide sequence ID" value="XM_036012661.1"/>
</dbReference>
<dbReference type="KEGG" id="pdic:114510690"/>
<dbReference type="FunFam" id="2.60.40.10:FF:000049">
    <property type="entry name" value="Leukocyte immunoglobulin-like receptor subfamily B member 1"/>
    <property type="match status" value="1"/>
</dbReference>
<keyword evidence="5" id="KW-0812">Transmembrane</keyword>
<evidence type="ECO:0000313" key="7">
    <source>
        <dbReference type="Proteomes" id="UP000504628"/>
    </source>
</evidence>
<dbReference type="Proteomes" id="UP000504628">
    <property type="component" value="Chromosome 12"/>
</dbReference>
<evidence type="ECO:0000256" key="5">
    <source>
        <dbReference type="SAM" id="Phobius"/>
    </source>
</evidence>
<feature type="signal peptide" evidence="6">
    <location>
        <begin position="1"/>
        <end position="21"/>
    </location>
</feature>
<proteinExistence type="predicted"/>
<evidence type="ECO:0000256" key="1">
    <source>
        <dbReference type="ARBA" id="ARBA00022729"/>
    </source>
</evidence>
<dbReference type="OrthoDB" id="9838250at2759"/>
<evidence type="ECO:0000313" key="8">
    <source>
        <dbReference type="RefSeq" id="XP_035868554.1"/>
    </source>
</evidence>
<name>A0A7E6CR23_9CHIR</name>
<keyword evidence="5" id="KW-1133">Transmembrane helix</keyword>
<dbReference type="PANTHER" id="PTHR11738">
    <property type="entry name" value="MHC CLASS I NK CELL RECEPTOR"/>
    <property type="match status" value="1"/>
</dbReference>
<keyword evidence="5" id="KW-0472">Membrane</keyword>
<dbReference type="GeneID" id="114510690"/>
<dbReference type="GO" id="GO:0002764">
    <property type="term" value="P:immune response-regulating signaling pathway"/>
    <property type="evidence" value="ECO:0007669"/>
    <property type="project" value="TreeGrafter"/>
</dbReference>
<keyword evidence="1 6" id="KW-0732">Signal</keyword>
<gene>
    <name evidence="8" type="primary">LOC114510690</name>
</gene>
<feature type="region of interest" description="Disordered" evidence="4">
    <location>
        <begin position="237"/>
        <end position="262"/>
    </location>
</feature>
<dbReference type="InParanoid" id="A0A7E6CR23"/>
<keyword evidence="7" id="KW-1185">Reference proteome</keyword>
<evidence type="ECO:0000256" key="6">
    <source>
        <dbReference type="SAM" id="SignalP"/>
    </source>
</evidence>
<dbReference type="AlphaFoldDB" id="A0A7E6CR23"/>
<evidence type="ECO:0000256" key="3">
    <source>
        <dbReference type="ARBA" id="ARBA00023319"/>
    </source>
</evidence>
<feature type="region of interest" description="Disordered" evidence="4">
    <location>
        <begin position="167"/>
        <end position="217"/>
    </location>
</feature>
<feature type="chain" id="PRO_5028978079" evidence="6">
    <location>
        <begin position="22"/>
        <end position="262"/>
    </location>
</feature>
<dbReference type="InterPro" id="IPR050412">
    <property type="entry name" value="Ig-like_Receptors_ImmuneReg"/>
</dbReference>
<evidence type="ECO:0000256" key="2">
    <source>
        <dbReference type="ARBA" id="ARBA00023157"/>
    </source>
</evidence>
<evidence type="ECO:0000256" key="4">
    <source>
        <dbReference type="SAM" id="MobiDB-lite"/>
    </source>
</evidence>
<dbReference type="PANTHER" id="PTHR11738:SF129">
    <property type="entry name" value="LEUKOCYTE-ASSOCIATED IMMUNOGLOBULIN-LIKE RECEPTOR 1"/>
    <property type="match status" value="1"/>
</dbReference>
<dbReference type="GO" id="GO:0005886">
    <property type="term" value="C:plasma membrane"/>
    <property type="evidence" value="ECO:0007669"/>
    <property type="project" value="TreeGrafter"/>
</dbReference>
<sequence>MGPHPSLLLVLVLCLAQSIHMQRGLLPKPSIRAKPGPVIRRGQPATIMCWSPAGAGTFCLEEKDGKTELWDQTGTVHVDSHGAEATFHTDSMNELTAGSYWCRNLKGPMWSEPSEILELKVTDEDVSTPPSGLSPEHLYILVGIRVASLLCLLLLAFLLVHRQCQKKRGSPSSKDEEPMPQERLSPTGDLTESPADVSTTVDELPEGNGDMDSPSFAAGDLQEVTYAQLDQWALTRRAAHTKSPQPMEPTAESSMYAALPRP</sequence>
<dbReference type="FunCoup" id="A0A7E6CR23">
    <property type="interactions" value="143"/>
</dbReference>
<dbReference type="InterPro" id="IPR036179">
    <property type="entry name" value="Ig-like_dom_sf"/>
</dbReference>
<accession>A0A7E6CR23</accession>
<dbReference type="Gene3D" id="2.60.40.10">
    <property type="entry name" value="Immunoglobulins"/>
    <property type="match status" value="1"/>
</dbReference>
<dbReference type="InterPro" id="IPR013783">
    <property type="entry name" value="Ig-like_fold"/>
</dbReference>
<protein>
    <submittedName>
        <fullName evidence="8">Leukocyte-associated immunoglobulin-like receptor 1</fullName>
    </submittedName>
</protein>
<dbReference type="SUPFAM" id="SSF48726">
    <property type="entry name" value="Immunoglobulin"/>
    <property type="match status" value="1"/>
</dbReference>
<feature type="transmembrane region" description="Helical" evidence="5">
    <location>
        <begin position="138"/>
        <end position="160"/>
    </location>
</feature>
<organism evidence="7 8">
    <name type="scientific">Phyllostomus discolor</name>
    <name type="common">pale spear-nosed bat</name>
    <dbReference type="NCBI Taxonomy" id="89673"/>
    <lineage>
        <taxon>Eukaryota</taxon>
        <taxon>Metazoa</taxon>
        <taxon>Chordata</taxon>
        <taxon>Craniata</taxon>
        <taxon>Vertebrata</taxon>
        <taxon>Euteleostomi</taxon>
        <taxon>Mammalia</taxon>
        <taxon>Eutheria</taxon>
        <taxon>Laurasiatheria</taxon>
        <taxon>Chiroptera</taxon>
        <taxon>Yangochiroptera</taxon>
        <taxon>Phyllostomidae</taxon>
        <taxon>Phyllostominae</taxon>
        <taxon>Phyllostomus</taxon>
    </lineage>
</organism>
<reference evidence="8" key="1">
    <citation type="submission" date="2025-08" db="UniProtKB">
        <authorList>
            <consortium name="RefSeq"/>
        </authorList>
    </citation>
    <scope>IDENTIFICATION</scope>
    <source>
        <tissue evidence="8">Muscle</tissue>
    </source>
</reference>
<keyword evidence="2" id="KW-1015">Disulfide bond</keyword>
<keyword evidence="3" id="KW-0393">Immunoglobulin domain</keyword>